<keyword evidence="2" id="KW-1185">Reference proteome</keyword>
<dbReference type="SUPFAM" id="SSF55144">
    <property type="entry name" value="LigT-like"/>
    <property type="match status" value="1"/>
</dbReference>
<dbReference type="Gene3D" id="3.90.1140.10">
    <property type="entry name" value="Cyclic phosphodiesterase"/>
    <property type="match status" value="1"/>
</dbReference>
<reference evidence="1" key="1">
    <citation type="submission" date="2019-12" db="EMBL/GenBank/DDBJ databases">
        <title>Mycobacterium spongiae sp. nov.</title>
        <authorList>
            <person name="Stinear T."/>
        </authorList>
    </citation>
    <scope>NUCLEOTIDE SEQUENCE</scope>
    <source>
        <strain evidence="1">FSD4b-SM</strain>
    </source>
</reference>
<dbReference type="AlphaFoldDB" id="A0A975JZB5"/>
<dbReference type="EMBL" id="CP046600">
    <property type="protein sequence ID" value="QUR67373.1"/>
    <property type="molecule type" value="Genomic_DNA"/>
</dbReference>
<dbReference type="KEGG" id="mspg:F6B93_09940"/>
<accession>A0A975JZB5</accession>
<organism evidence="1 2">
    <name type="scientific">Mycobacterium spongiae</name>
    <dbReference type="NCBI Taxonomy" id="886343"/>
    <lineage>
        <taxon>Bacteria</taxon>
        <taxon>Bacillati</taxon>
        <taxon>Actinomycetota</taxon>
        <taxon>Actinomycetes</taxon>
        <taxon>Mycobacteriales</taxon>
        <taxon>Mycobacteriaceae</taxon>
        <taxon>Mycobacterium</taxon>
    </lineage>
</organism>
<gene>
    <name evidence="1" type="ORF">F6B93_09940</name>
</gene>
<dbReference type="Pfam" id="PF13563">
    <property type="entry name" value="2_5_RNA_ligase2"/>
    <property type="match status" value="1"/>
</dbReference>
<dbReference type="InterPro" id="IPR009097">
    <property type="entry name" value="Cyclic_Pdiesterase"/>
</dbReference>
<evidence type="ECO:0000313" key="1">
    <source>
        <dbReference type="EMBL" id="QUR67373.1"/>
    </source>
</evidence>
<dbReference type="GO" id="GO:0016874">
    <property type="term" value="F:ligase activity"/>
    <property type="evidence" value="ECO:0007669"/>
    <property type="project" value="UniProtKB-KW"/>
</dbReference>
<keyword evidence="1" id="KW-0436">Ligase</keyword>
<dbReference type="RefSeq" id="WP_211699389.1">
    <property type="nucleotide sequence ID" value="NZ_CP046600.1"/>
</dbReference>
<sequence>MVHSIELVFDRDTEAAVRHIWDGLASVGIPSQAPASRPHVTLAVADRVAPEVDDLLGPVADGLPLACAIGAPVFFGRGNLVLARLVVPTRDLLALHAEVHRLCASHLMPGPMSNSLPGQWTAHVTLARRAGGAQLSRALRIAGRPAQIDGQFAGLRRWEGNKRVEHLIR</sequence>
<name>A0A975JZB5_9MYCO</name>
<evidence type="ECO:0000313" key="2">
    <source>
        <dbReference type="Proteomes" id="UP000682202"/>
    </source>
</evidence>
<dbReference type="Proteomes" id="UP000682202">
    <property type="component" value="Chromosome"/>
</dbReference>
<proteinExistence type="predicted"/>
<protein>
    <submittedName>
        <fullName evidence="1">2'-5' RNA ligase family protein</fullName>
    </submittedName>
</protein>